<reference evidence="10" key="1">
    <citation type="journal article" date="2021" name="PeerJ">
        <title>Extensive microbial diversity within the chicken gut microbiome revealed by metagenomics and culture.</title>
        <authorList>
            <person name="Gilroy R."/>
            <person name="Ravi A."/>
            <person name="Getino M."/>
            <person name="Pursley I."/>
            <person name="Horton D.L."/>
            <person name="Alikhan N.F."/>
            <person name="Baker D."/>
            <person name="Gharbi K."/>
            <person name="Hall N."/>
            <person name="Watson M."/>
            <person name="Adriaenssens E.M."/>
            <person name="Foster-Nyarko E."/>
            <person name="Jarju S."/>
            <person name="Secka A."/>
            <person name="Antonio M."/>
            <person name="Oren A."/>
            <person name="Chaudhuri R.R."/>
            <person name="La Ragione R."/>
            <person name="Hildebrand F."/>
            <person name="Pallen M.J."/>
        </authorList>
    </citation>
    <scope>NUCLEOTIDE SEQUENCE</scope>
    <source>
        <strain evidence="10">ChiGjej2B2-7701</strain>
    </source>
</reference>
<evidence type="ECO:0000256" key="9">
    <source>
        <dbReference type="SAM" id="Phobius"/>
    </source>
</evidence>
<keyword evidence="6 9" id="KW-0812">Transmembrane</keyword>
<proteinExistence type="predicted"/>
<keyword evidence="5" id="KW-0598">Phosphotransferase system</keyword>
<protein>
    <submittedName>
        <fullName evidence="10">PTS system mannose/fructose/sorbose family transporter subunit IID</fullName>
    </submittedName>
</protein>
<feature type="transmembrane region" description="Helical" evidence="9">
    <location>
        <begin position="151"/>
        <end position="172"/>
    </location>
</feature>
<evidence type="ECO:0000256" key="6">
    <source>
        <dbReference type="ARBA" id="ARBA00022692"/>
    </source>
</evidence>
<comment type="caution">
    <text evidence="10">The sequence shown here is derived from an EMBL/GenBank/DDBJ whole genome shotgun (WGS) entry which is preliminary data.</text>
</comment>
<feature type="transmembrane region" description="Helical" evidence="9">
    <location>
        <begin position="122"/>
        <end position="145"/>
    </location>
</feature>
<dbReference type="PANTHER" id="PTHR32502:SF5">
    <property type="entry name" value="N-ACETYLGALACTOSAMINE PERMEASE IID COMPONENT-RELATED"/>
    <property type="match status" value="1"/>
</dbReference>
<reference evidence="10" key="2">
    <citation type="submission" date="2021-09" db="EMBL/GenBank/DDBJ databases">
        <authorList>
            <person name="Gilroy R."/>
        </authorList>
    </citation>
    <scope>NUCLEOTIDE SEQUENCE</scope>
    <source>
        <strain evidence="10">ChiGjej2B2-7701</strain>
    </source>
</reference>
<feature type="transmembrane region" description="Helical" evidence="9">
    <location>
        <begin position="201"/>
        <end position="220"/>
    </location>
</feature>
<dbReference type="PANTHER" id="PTHR32502">
    <property type="entry name" value="N-ACETYLGALACTOSAMINE PERMEASE II COMPONENT-RELATED"/>
    <property type="match status" value="1"/>
</dbReference>
<evidence type="ECO:0000313" key="11">
    <source>
        <dbReference type="Proteomes" id="UP000746751"/>
    </source>
</evidence>
<dbReference type="GO" id="GO:0005886">
    <property type="term" value="C:plasma membrane"/>
    <property type="evidence" value="ECO:0007669"/>
    <property type="project" value="UniProtKB-SubCell"/>
</dbReference>
<sequence length="288" mass="31364">MSDIIKNEAEQSSEPICSEPLTKEELDRLFWRYQLRYLTCCNLENWHGNCYAYDMAPLYKKYYDKDGQREGMLRMFDFINTEQTTASVLWGILVGMEEQKALGKPVSDEMIRTVKSSLMGPLAGVGDSLVQATILPLLTTIAISLTGAGDVLSPLGVALFIIATPILLWAYARVLFNSGYTLGKDAVSTLMGTAMDRIKTAVQLFGIIVIGALSASYVKLSTPLSFAASADATPVVLQDVINGIFPNLLSLLLVIGCWYLLSKKGMSVTKVIFGLMGIVVVLGLVGIL</sequence>
<keyword evidence="8 9" id="KW-0472">Membrane</keyword>
<accession>A0A921LTS1</accession>
<keyword evidence="2" id="KW-0813">Transport</keyword>
<evidence type="ECO:0000256" key="4">
    <source>
        <dbReference type="ARBA" id="ARBA00022597"/>
    </source>
</evidence>
<feature type="transmembrane region" description="Helical" evidence="9">
    <location>
        <begin position="268"/>
        <end position="287"/>
    </location>
</feature>
<feature type="transmembrane region" description="Helical" evidence="9">
    <location>
        <begin position="240"/>
        <end position="261"/>
    </location>
</feature>
<evidence type="ECO:0000256" key="5">
    <source>
        <dbReference type="ARBA" id="ARBA00022683"/>
    </source>
</evidence>
<evidence type="ECO:0000256" key="1">
    <source>
        <dbReference type="ARBA" id="ARBA00004651"/>
    </source>
</evidence>
<name>A0A921LTS1_9ACTN</name>
<keyword evidence="4" id="KW-0762">Sugar transport</keyword>
<organism evidence="10 11">
    <name type="scientific">Collinsella ihumii</name>
    <dbReference type="NCBI Taxonomy" id="1720204"/>
    <lineage>
        <taxon>Bacteria</taxon>
        <taxon>Bacillati</taxon>
        <taxon>Actinomycetota</taxon>
        <taxon>Coriobacteriia</taxon>
        <taxon>Coriobacteriales</taxon>
        <taxon>Coriobacteriaceae</taxon>
        <taxon>Collinsella</taxon>
    </lineage>
</organism>
<dbReference type="Pfam" id="PF03613">
    <property type="entry name" value="EIID-AGA"/>
    <property type="match status" value="1"/>
</dbReference>
<evidence type="ECO:0000256" key="8">
    <source>
        <dbReference type="ARBA" id="ARBA00023136"/>
    </source>
</evidence>
<keyword evidence="7 9" id="KW-1133">Transmembrane helix</keyword>
<comment type="subcellular location">
    <subcellularLocation>
        <location evidence="1">Cell membrane</location>
        <topology evidence="1">Multi-pass membrane protein</topology>
    </subcellularLocation>
</comment>
<dbReference type="InterPro" id="IPR004704">
    <property type="entry name" value="PTS_IID_man"/>
</dbReference>
<dbReference type="PROSITE" id="PS51108">
    <property type="entry name" value="PTS_EIID"/>
    <property type="match status" value="1"/>
</dbReference>
<dbReference type="EMBL" id="DYVF01000057">
    <property type="protein sequence ID" value="HJG31618.1"/>
    <property type="molecule type" value="Genomic_DNA"/>
</dbReference>
<evidence type="ECO:0000256" key="3">
    <source>
        <dbReference type="ARBA" id="ARBA00022475"/>
    </source>
</evidence>
<evidence type="ECO:0000313" key="10">
    <source>
        <dbReference type="EMBL" id="HJG31618.1"/>
    </source>
</evidence>
<dbReference type="Proteomes" id="UP000746751">
    <property type="component" value="Unassembled WGS sequence"/>
</dbReference>
<dbReference type="GO" id="GO:0009401">
    <property type="term" value="P:phosphoenolpyruvate-dependent sugar phosphotransferase system"/>
    <property type="evidence" value="ECO:0007669"/>
    <property type="project" value="UniProtKB-KW"/>
</dbReference>
<dbReference type="InterPro" id="IPR050303">
    <property type="entry name" value="GatZ_KbaZ_carbometab"/>
</dbReference>
<evidence type="ECO:0000256" key="2">
    <source>
        <dbReference type="ARBA" id="ARBA00022448"/>
    </source>
</evidence>
<evidence type="ECO:0000256" key="7">
    <source>
        <dbReference type="ARBA" id="ARBA00022989"/>
    </source>
</evidence>
<gene>
    <name evidence="10" type="ORF">K8U80_09550</name>
</gene>
<dbReference type="AlphaFoldDB" id="A0A921LTS1"/>
<keyword evidence="3" id="KW-1003">Cell membrane</keyword>